<evidence type="ECO:0000256" key="1">
    <source>
        <dbReference type="SAM" id="MobiDB-lite"/>
    </source>
</evidence>
<evidence type="ECO:0000313" key="4">
    <source>
        <dbReference type="Proteomes" id="UP000075025"/>
    </source>
</evidence>
<name>A0A147EZU7_MICTE</name>
<dbReference type="Proteomes" id="UP000075025">
    <property type="component" value="Unassembled WGS sequence"/>
</dbReference>
<keyword evidence="2" id="KW-0472">Membrane</keyword>
<feature type="transmembrane region" description="Helical" evidence="2">
    <location>
        <begin position="12"/>
        <end position="32"/>
    </location>
</feature>
<evidence type="ECO:0000313" key="3">
    <source>
        <dbReference type="EMBL" id="KTR95947.1"/>
    </source>
</evidence>
<evidence type="ECO:0008006" key="5">
    <source>
        <dbReference type="Google" id="ProtNLM"/>
    </source>
</evidence>
<evidence type="ECO:0000256" key="2">
    <source>
        <dbReference type="SAM" id="Phobius"/>
    </source>
</evidence>
<dbReference type="RefSeq" id="WP_058622839.1">
    <property type="nucleotide sequence ID" value="NZ_LDRT01000021.1"/>
</dbReference>
<reference evidence="3 4" key="1">
    <citation type="journal article" date="2016" name="Front. Microbiol.">
        <title>Genomic Resource of Rice Seed Associated Bacteria.</title>
        <authorList>
            <person name="Midha S."/>
            <person name="Bansal K."/>
            <person name="Sharma S."/>
            <person name="Kumar N."/>
            <person name="Patil P.P."/>
            <person name="Chaudhry V."/>
            <person name="Patil P.B."/>
        </authorList>
    </citation>
    <scope>NUCLEOTIDE SEQUENCE [LARGE SCALE GENOMIC DNA]</scope>
    <source>
        <strain evidence="3 4">NS220</strain>
    </source>
</reference>
<keyword evidence="2" id="KW-1133">Transmembrane helix</keyword>
<dbReference type="AlphaFoldDB" id="A0A147EZU7"/>
<keyword evidence="2" id="KW-0812">Transmembrane</keyword>
<dbReference type="OrthoDB" id="5148800at2"/>
<protein>
    <recommendedName>
        <fullName evidence="5">PH domain-containing protein</fullName>
    </recommendedName>
</protein>
<feature type="transmembrane region" description="Helical" evidence="2">
    <location>
        <begin position="183"/>
        <end position="199"/>
    </location>
</feature>
<accession>A0A147EZU7</accession>
<dbReference type="PATRIC" id="fig|2033.6.peg.1645"/>
<sequence>MPRQTFRSTFTRILCVTAWAIIAAVGIGLLVVPGASEAPVLVIIGALGAAAAVTAVLWSPSISVDDEAAQVDNIALRYRVPWAALIHVDTRYALQLHTPGRRIGVTAAPVPGAAGSLRAMRAHRRSEGVTAPNTRPGELPGTDSGNAAEMVRTRWHALRDAGRVEAGIAESVPVTVTPRVDNLLLLIAGIAGMVLAVVLA</sequence>
<dbReference type="EMBL" id="LDRT01000021">
    <property type="protein sequence ID" value="KTR95947.1"/>
    <property type="molecule type" value="Genomic_DNA"/>
</dbReference>
<gene>
    <name evidence="3" type="ORF">NS220_04205</name>
</gene>
<feature type="transmembrane region" description="Helical" evidence="2">
    <location>
        <begin position="38"/>
        <end position="58"/>
    </location>
</feature>
<organism evidence="3 4">
    <name type="scientific">Microbacterium testaceum</name>
    <name type="common">Aureobacterium testaceum</name>
    <name type="synonym">Brevibacterium testaceum</name>
    <dbReference type="NCBI Taxonomy" id="2033"/>
    <lineage>
        <taxon>Bacteria</taxon>
        <taxon>Bacillati</taxon>
        <taxon>Actinomycetota</taxon>
        <taxon>Actinomycetes</taxon>
        <taxon>Micrococcales</taxon>
        <taxon>Microbacteriaceae</taxon>
        <taxon>Microbacterium</taxon>
    </lineage>
</organism>
<comment type="caution">
    <text evidence="3">The sequence shown here is derived from an EMBL/GenBank/DDBJ whole genome shotgun (WGS) entry which is preliminary data.</text>
</comment>
<feature type="region of interest" description="Disordered" evidence="1">
    <location>
        <begin position="125"/>
        <end position="145"/>
    </location>
</feature>
<proteinExistence type="predicted"/>